<dbReference type="Proteomes" id="UP000594967">
    <property type="component" value="Chromosome"/>
</dbReference>
<name>A0A2X4UC29_SERPL</name>
<organism evidence="2 3">
    <name type="scientific">Serratia plymuthica</name>
    <dbReference type="NCBI Taxonomy" id="82996"/>
    <lineage>
        <taxon>Bacteria</taxon>
        <taxon>Pseudomonadati</taxon>
        <taxon>Pseudomonadota</taxon>
        <taxon>Gammaproteobacteria</taxon>
        <taxon>Enterobacterales</taxon>
        <taxon>Yersiniaceae</taxon>
        <taxon>Serratia</taxon>
    </lineage>
</organism>
<dbReference type="AlphaFoldDB" id="A0A2X4UC29"/>
<sequence length="164" mass="18923">MEKKLTVLSMILIVLCIVFGSSIYYLTHSQQDLKGIACEANAKFTYANDLDNASAPMDIRLILKMHYVFFTSNKGIMTLNGVASSGDKRFFVSRNVNFTYVAQDDFYKFKYGNEQRSVRDTLPSEVYSYFFNSESNLYHINYLDKDTLMFSNVYTPMFICNVKS</sequence>
<dbReference type="RefSeq" id="WP_062869855.1">
    <property type="nucleotide sequence ID" value="NZ_CAMITG010000006.1"/>
</dbReference>
<evidence type="ECO:0000313" key="2">
    <source>
        <dbReference type="EMBL" id="SQI32978.1"/>
    </source>
</evidence>
<evidence type="ECO:0000313" key="4">
    <source>
        <dbReference type="Proteomes" id="UP000594967"/>
    </source>
</evidence>
<keyword evidence="4" id="KW-1185">Reference proteome</keyword>
<reference evidence="1 4" key="2">
    <citation type="submission" date="2020-12" db="EMBL/GenBank/DDBJ databases">
        <title>FDA dAtabase for Regulatory Grade micrObial Sequences (FDA-ARGOS): Supporting development and validation of Infectious Disease Dx tests.</title>
        <authorList>
            <person name="Sproer C."/>
            <person name="Gronow S."/>
            <person name="Severitt S."/>
            <person name="Schroder I."/>
            <person name="Tallon L."/>
            <person name="Sadzewicz L."/>
            <person name="Zhao X."/>
            <person name="Boylan J."/>
            <person name="Ott S."/>
            <person name="Bowen H."/>
            <person name="Vavikolanu K."/>
            <person name="Mehta A."/>
            <person name="Aluvathingal J."/>
            <person name="Nadendla S."/>
            <person name="Lowell S."/>
            <person name="Myers T."/>
            <person name="Yan Y."/>
            <person name="Sichtig H."/>
        </authorList>
    </citation>
    <scope>NUCLEOTIDE SEQUENCE [LARGE SCALE GENOMIC DNA]</scope>
    <source>
        <strain evidence="1 4">FDAARGOS_907</strain>
    </source>
</reference>
<evidence type="ECO:0000313" key="3">
    <source>
        <dbReference type="Proteomes" id="UP000248897"/>
    </source>
</evidence>
<accession>A0A2X4UC29</accession>
<dbReference type="EMBL" id="CP065673">
    <property type="protein sequence ID" value="QPS22144.1"/>
    <property type="molecule type" value="Genomic_DNA"/>
</dbReference>
<protein>
    <submittedName>
        <fullName evidence="2">Uncharacterized protein</fullName>
    </submittedName>
</protein>
<dbReference type="Proteomes" id="UP000248897">
    <property type="component" value="Chromosome 1"/>
</dbReference>
<dbReference type="EMBL" id="LS483469">
    <property type="protein sequence ID" value="SQI32978.1"/>
    <property type="molecule type" value="Genomic_DNA"/>
</dbReference>
<gene>
    <name evidence="1" type="ORF">I6G64_07055</name>
    <name evidence="2" type="ORF">NCTC12961_01315</name>
</gene>
<proteinExistence type="predicted"/>
<evidence type="ECO:0000313" key="1">
    <source>
        <dbReference type="EMBL" id="QPS22144.1"/>
    </source>
</evidence>
<dbReference type="Pfam" id="PF15941">
    <property type="entry name" value="FidL_like"/>
    <property type="match status" value="1"/>
</dbReference>
<dbReference type="InterPro" id="IPR031854">
    <property type="entry name" value="FidL-like"/>
</dbReference>
<reference evidence="2 3" key="1">
    <citation type="submission" date="2018-06" db="EMBL/GenBank/DDBJ databases">
        <authorList>
            <consortium name="Pathogen Informatics"/>
            <person name="Doyle S."/>
        </authorList>
    </citation>
    <scope>NUCLEOTIDE SEQUENCE [LARGE SCALE GENOMIC DNA]</scope>
    <source>
        <strain evidence="2 3">NCTC12961</strain>
    </source>
</reference>